<evidence type="ECO:0000313" key="3">
    <source>
        <dbReference type="EMBL" id="EFV95492.1"/>
    </source>
</evidence>
<evidence type="ECO:0008006" key="5">
    <source>
        <dbReference type="Google" id="ProtNLM"/>
    </source>
</evidence>
<protein>
    <recommendedName>
        <fullName evidence="5">Lipoprotein</fullName>
    </recommendedName>
</protein>
<feature type="compositionally biased region" description="Low complexity" evidence="1">
    <location>
        <begin position="89"/>
        <end position="103"/>
    </location>
</feature>
<dbReference type="RefSeq" id="WP_005673180.1">
    <property type="nucleotide sequence ID" value="NZ_CP146288.1"/>
</dbReference>
<dbReference type="EMBL" id="AEQP01000003">
    <property type="protein sequence ID" value="EFV95492.1"/>
    <property type="molecule type" value="Genomic_DNA"/>
</dbReference>
<sequence length="338" mass="35260">MSINTRKLQISAAVMLLLAGCGGGSNGSSEPLATNTPAAANTTTTVNSTAAAQPAPSQPAATVSQPSTQPAAQPTVPTAPRTDASHNNAQVTPPQPAAQHPAAAISATGITGAVLATMLDQRSIDVGDDEHAAYAYPSTLEGKILDGATAPVVQSVQIRSTPYAGEGQRPGAGGSYTPATGSYTYTTFNGTKVSDGTNPHFEVNSIGMDLEVTNTEHAVTLATHLVALDENGGNYLQGPTYTGAGATLGKSDSIHFGSVVAEWKHGAHNVQLLVNRVADDQAALCWNYHLPDTNRLYCNKWTVPHGWKEGQPLVKAGHYLVEVRDGNTTYWHTRKQGQ</sequence>
<feature type="region of interest" description="Disordered" evidence="1">
    <location>
        <begin position="44"/>
        <end position="103"/>
    </location>
</feature>
<proteinExistence type="predicted"/>
<keyword evidence="2" id="KW-0732">Signal</keyword>
<evidence type="ECO:0000256" key="2">
    <source>
        <dbReference type="SAM" id="SignalP"/>
    </source>
</evidence>
<feature type="signal peptide" evidence="2">
    <location>
        <begin position="1"/>
        <end position="27"/>
    </location>
</feature>
<comment type="caution">
    <text evidence="3">The sequence shown here is derived from an EMBL/GenBank/DDBJ whole genome shotgun (WGS) entry which is preliminary data.</text>
</comment>
<reference evidence="3 4" key="1">
    <citation type="submission" date="2010-12" db="EMBL/GenBank/DDBJ databases">
        <authorList>
            <person name="Muzny D."/>
            <person name="Qin X."/>
            <person name="Deng J."/>
            <person name="Jiang H."/>
            <person name="Liu Y."/>
            <person name="Qu J."/>
            <person name="Song X.-Z."/>
            <person name="Zhang L."/>
            <person name="Thornton R."/>
            <person name="Coyle M."/>
            <person name="Francisco L."/>
            <person name="Jackson L."/>
            <person name="Javaid M."/>
            <person name="Korchina V."/>
            <person name="Kovar C."/>
            <person name="Mata R."/>
            <person name="Mathew T."/>
            <person name="Ngo R."/>
            <person name="Nguyen L."/>
            <person name="Nguyen N."/>
            <person name="Okwuonu G."/>
            <person name="Ongeri F."/>
            <person name="Pham C."/>
            <person name="Simmons D."/>
            <person name="Wilczek-Boney K."/>
            <person name="Hale W."/>
            <person name="Jakkamsetti A."/>
            <person name="Pham P."/>
            <person name="Ruth R."/>
            <person name="San Lucas F."/>
            <person name="Warren J."/>
            <person name="Zhang J."/>
            <person name="Zhao Z."/>
            <person name="Zhou C."/>
            <person name="Zhu D."/>
            <person name="Lee S."/>
            <person name="Bess C."/>
            <person name="Blankenburg K."/>
            <person name="Forbes L."/>
            <person name="Fu Q."/>
            <person name="Gubbala S."/>
            <person name="Hirani K."/>
            <person name="Jayaseelan J.C."/>
            <person name="Lara F."/>
            <person name="Munidasa M."/>
            <person name="Palculict T."/>
            <person name="Patil S."/>
            <person name="Pu L.-L."/>
            <person name="Saada N."/>
            <person name="Tang L."/>
            <person name="Weissenberger G."/>
            <person name="Zhu Y."/>
            <person name="Hemphill L."/>
            <person name="Shang Y."/>
            <person name="Youmans B."/>
            <person name="Ayvaz T."/>
            <person name="Ross M."/>
            <person name="Santibanez J."/>
            <person name="Aqrawi P."/>
            <person name="Gross S."/>
            <person name="Joshi V."/>
            <person name="Fowler G."/>
            <person name="Nazareth L."/>
            <person name="Reid J."/>
            <person name="Worley K."/>
            <person name="Petrosino J."/>
            <person name="Highlander S."/>
            <person name="Gibbs R."/>
        </authorList>
    </citation>
    <scope>NUCLEOTIDE SEQUENCE [LARGE SCALE GENOMIC DNA]</scope>
    <source>
        <strain evidence="3 4">ATCC 51599</strain>
    </source>
</reference>
<keyword evidence="4" id="KW-1185">Reference proteome</keyword>
<name>E7RW09_9BURK</name>
<feature type="chain" id="PRO_5003224298" description="Lipoprotein" evidence="2">
    <location>
        <begin position="28"/>
        <end position="338"/>
    </location>
</feature>
<gene>
    <name evidence="3" type="ORF">HMPREF0551_0980</name>
</gene>
<dbReference type="AlphaFoldDB" id="E7RW09"/>
<evidence type="ECO:0000256" key="1">
    <source>
        <dbReference type="SAM" id="MobiDB-lite"/>
    </source>
</evidence>
<dbReference type="HOGENOM" id="CLU_820835_0_0_4"/>
<feature type="compositionally biased region" description="Low complexity" evidence="1">
    <location>
        <begin position="44"/>
        <end position="80"/>
    </location>
</feature>
<dbReference type="Proteomes" id="UP000011021">
    <property type="component" value="Unassembled WGS sequence"/>
</dbReference>
<evidence type="ECO:0000313" key="4">
    <source>
        <dbReference type="Proteomes" id="UP000011021"/>
    </source>
</evidence>
<dbReference type="PROSITE" id="PS51257">
    <property type="entry name" value="PROKAR_LIPOPROTEIN"/>
    <property type="match status" value="1"/>
</dbReference>
<organism evidence="3 4">
    <name type="scientific">Lautropia mirabilis ATCC 51599</name>
    <dbReference type="NCBI Taxonomy" id="887898"/>
    <lineage>
        <taxon>Bacteria</taxon>
        <taxon>Pseudomonadati</taxon>
        <taxon>Pseudomonadota</taxon>
        <taxon>Betaproteobacteria</taxon>
        <taxon>Burkholderiales</taxon>
        <taxon>Burkholderiaceae</taxon>
        <taxon>Lautropia</taxon>
    </lineage>
</organism>
<accession>E7RW09</accession>